<comment type="caution">
    <text evidence="2">The sequence shown here is derived from an EMBL/GenBank/DDBJ whole genome shotgun (WGS) entry which is preliminary data.</text>
</comment>
<dbReference type="Proteomes" id="UP001633002">
    <property type="component" value="Unassembled WGS sequence"/>
</dbReference>
<proteinExistence type="predicted"/>
<reference evidence="2 3" key="1">
    <citation type="submission" date="2024-09" db="EMBL/GenBank/DDBJ databases">
        <title>Chromosome-scale assembly of Riccia sorocarpa.</title>
        <authorList>
            <person name="Paukszto L."/>
        </authorList>
    </citation>
    <scope>NUCLEOTIDE SEQUENCE [LARGE SCALE GENOMIC DNA]</scope>
    <source>
        <strain evidence="2">LP-2024</strain>
        <tissue evidence="2">Aerial parts of the thallus</tissue>
    </source>
</reference>
<evidence type="ECO:0000256" key="1">
    <source>
        <dbReference type="SAM" id="MobiDB-lite"/>
    </source>
</evidence>
<accession>A0ABD3HC42</accession>
<organism evidence="2 3">
    <name type="scientific">Riccia sorocarpa</name>
    <dbReference type="NCBI Taxonomy" id="122646"/>
    <lineage>
        <taxon>Eukaryota</taxon>
        <taxon>Viridiplantae</taxon>
        <taxon>Streptophyta</taxon>
        <taxon>Embryophyta</taxon>
        <taxon>Marchantiophyta</taxon>
        <taxon>Marchantiopsida</taxon>
        <taxon>Marchantiidae</taxon>
        <taxon>Marchantiales</taxon>
        <taxon>Ricciaceae</taxon>
        <taxon>Riccia</taxon>
    </lineage>
</organism>
<dbReference type="EMBL" id="JBJQOH010000004">
    <property type="protein sequence ID" value="KAL3689087.1"/>
    <property type="molecule type" value="Genomic_DNA"/>
</dbReference>
<feature type="region of interest" description="Disordered" evidence="1">
    <location>
        <begin position="44"/>
        <end position="101"/>
    </location>
</feature>
<feature type="compositionally biased region" description="Basic and acidic residues" evidence="1">
    <location>
        <begin position="50"/>
        <end position="63"/>
    </location>
</feature>
<name>A0ABD3HC42_9MARC</name>
<evidence type="ECO:0000313" key="3">
    <source>
        <dbReference type="Proteomes" id="UP001633002"/>
    </source>
</evidence>
<evidence type="ECO:0000313" key="2">
    <source>
        <dbReference type="EMBL" id="KAL3689087.1"/>
    </source>
</evidence>
<keyword evidence="3" id="KW-1185">Reference proteome</keyword>
<protein>
    <submittedName>
        <fullName evidence="2">Uncharacterized protein</fullName>
    </submittedName>
</protein>
<sequence length="117" mass="12967">MTRPPRPKYSSDARNYHELRKPSDVHIFSLPEELLEKYTTLKKALGPKKSHQDSDGDIDKDTLSNDGESQGSDEDIALDLGAVACDSEEDDPEISCYSNSQVKSNVETTLTSYLDAT</sequence>
<dbReference type="AlphaFoldDB" id="A0ABD3HC42"/>
<gene>
    <name evidence="2" type="ORF">R1sor_015396</name>
</gene>